<comment type="similarity">
    <text evidence="1 2">Belongs to the glutamate synthase family.</text>
</comment>
<evidence type="ECO:0000256" key="2">
    <source>
        <dbReference type="PIRNR" id="PIRNR006429"/>
    </source>
</evidence>
<evidence type="ECO:0000256" key="1">
    <source>
        <dbReference type="ARBA" id="ARBA00009716"/>
    </source>
</evidence>
<dbReference type="GO" id="GO:0006537">
    <property type="term" value="P:glutamate biosynthetic process"/>
    <property type="evidence" value="ECO:0007669"/>
    <property type="project" value="InterPro"/>
</dbReference>
<comment type="caution">
    <text evidence="5">The sequence shown here is derived from an EMBL/GenBank/DDBJ whole genome shotgun (WGS) entry which is preliminary data.</text>
</comment>
<dbReference type="InterPro" id="IPR002932">
    <property type="entry name" value="Glu_synthdom"/>
</dbReference>
<feature type="domain" description="Glutamate synthase" evidence="4">
    <location>
        <begin position="102"/>
        <end position="412"/>
    </location>
</feature>
<dbReference type="InterPro" id="IPR024188">
    <property type="entry name" value="GltB"/>
</dbReference>
<protein>
    <submittedName>
        <fullName evidence="5">Glutamate synthase</fullName>
    </submittedName>
</protein>
<name>A0A419SNW9_9BACL</name>
<sequence length="483" mass="52311">MLNIFSNLTRKIANEVVDKAIERIARDQYTENLFEMVPIAKKVGPINLMEIVMRSAKGVPPGRPLGSHIRFSPWEKLLFNPVHLDRFPTPEDVSISTSVTIGKNAKKPLTLSIPLMIAGMSFGGALSKSAKISLAKAASMIGTATNTGEAGLMREEREAAHVLIGQYNRGGWLNTPEKYKQLDAIEIQLGQGAQGSTPQRTAAKNIGEDYREVYGLREGEDSQIRSRLPGVDTKEQFIALVQELKADTGVPVGLKIAATHHLEKELQIAVEAGVDFITVDGAEGGTHASPPTLEDDLGLPTLFAVSRASKFLARQGLKGEISLIATGGLVTPGDCLKAMALGADAVYLGTAVMMALVGDQMTKTLPFEPPTSLVVYNAKITDALDIDRGAKNVFNLLNAMTKEMEQVCYSLGRTSLTDVSQADMCTLDPFLSIASGIELGYVSPDDQQAFFNQFHLTQHANKMNMPAHEPPSTTRQQEEQHLN</sequence>
<dbReference type="AlphaFoldDB" id="A0A419SNW9"/>
<evidence type="ECO:0000313" key="6">
    <source>
        <dbReference type="Proteomes" id="UP000284219"/>
    </source>
</evidence>
<dbReference type="Proteomes" id="UP000284219">
    <property type="component" value="Unassembled WGS sequence"/>
</dbReference>
<dbReference type="PANTHER" id="PTHR43819:SF1">
    <property type="entry name" value="ARCHAEAL-TYPE GLUTAMATE SYNTHASE [NADPH]"/>
    <property type="match status" value="1"/>
</dbReference>
<evidence type="ECO:0000313" key="5">
    <source>
        <dbReference type="EMBL" id="RKD26000.1"/>
    </source>
</evidence>
<evidence type="ECO:0000256" key="3">
    <source>
        <dbReference type="SAM" id="MobiDB-lite"/>
    </source>
</evidence>
<dbReference type="PIRSF" id="PIRSF006429">
    <property type="entry name" value="GOGAT_lg_2"/>
    <property type="match status" value="1"/>
</dbReference>
<dbReference type="RefSeq" id="WP_120188680.1">
    <property type="nucleotide sequence ID" value="NZ_MCHY01000006.1"/>
</dbReference>
<dbReference type="GO" id="GO:0015930">
    <property type="term" value="F:glutamate synthase activity"/>
    <property type="evidence" value="ECO:0007669"/>
    <property type="project" value="InterPro"/>
</dbReference>
<organism evidence="5 6">
    <name type="scientific">Ammoniphilus oxalaticus</name>
    <dbReference type="NCBI Taxonomy" id="66863"/>
    <lineage>
        <taxon>Bacteria</taxon>
        <taxon>Bacillati</taxon>
        <taxon>Bacillota</taxon>
        <taxon>Bacilli</taxon>
        <taxon>Bacillales</taxon>
        <taxon>Paenibacillaceae</taxon>
        <taxon>Aneurinibacillus group</taxon>
        <taxon>Ammoniphilus</taxon>
    </lineage>
</organism>
<feature type="region of interest" description="Disordered" evidence="3">
    <location>
        <begin position="463"/>
        <end position="483"/>
    </location>
</feature>
<evidence type="ECO:0000259" key="4">
    <source>
        <dbReference type="Pfam" id="PF01645"/>
    </source>
</evidence>
<dbReference type="Pfam" id="PF01645">
    <property type="entry name" value="Glu_synthase"/>
    <property type="match status" value="1"/>
</dbReference>
<dbReference type="PANTHER" id="PTHR43819">
    <property type="entry name" value="ARCHAEAL-TYPE GLUTAMATE SYNTHASE [NADPH]"/>
    <property type="match status" value="1"/>
</dbReference>
<gene>
    <name evidence="5" type="ORF">BEP19_03485</name>
</gene>
<proteinExistence type="inferred from homology"/>
<dbReference type="EMBL" id="MCHY01000006">
    <property type="protein sequence ID" value="RKD26000.1"/>
    <property type="molecule type" value="Genomic_DNA"/>
</dbReference>
<accession>A0A419SNW9</accession>
<dbReference type="InterPro" id="IPR013785">
    <property type="entry name" value="Aldolase_TIM"/>
</dbReference>
<dbReference type="Gene3D" id="3.20.20.70">
    <property type="entry name" value="Aldolase class I"/>
    <property type="match status" value="1"/>
</dbReference>
<dbReference type="SUPFAM" id="SSF51395">
    <property type="entry name" value="FMN-linked oxidoreductases"/>
    <property type="match status" value="1"/>
</dbReference>
<dbReference type="OrthoDB" id="9758182at2"/>
<dbReference type="CDD" id="cd02808">
    <property type="entry name" value="GltS_FMN"/>
    <property type="match status" value="1"/>
</dbReference>
<reference evidence="5 6" key="1">
    <citation type="submission" date="2016-08" db="EMBL/GenBank/DDBJ databases">
        <title>Novel Firmicute Genomes.</title>
        <authorList>
            <person name="Poppleton D.I."/>
            <person name="Gribaldo S."/>
        </authorList>
    </citation>
    <scope>NUCLEOTIDE SEQUENCE [LARGE SCALE GENOMIC DNA]</scope>
    <source>
        <strain evidence="5 6">RAOx-1</strain>
    </source>
</reference>
<keyword evidence="6" id="KW-1185">Reference proteome</keyword>